<sequence>MEKATNIMPNPTETNNEPAATTTAPDEPTWFHVEFVGCMEMLADLAKTIEYFDAHQVWFRQCAHPMKADPIGDNGYALTIGRFGALGYQVEPKIGLNLLPQDMGEYRIETIPVPDYTPPGYEVEFKAFQKLVEVSPENLSDLGEGELAAMTRVEWNLDLRVGVWFPKFIRKLPQSLIRKTGDNLLARIVTIVSRRLTYKVQEDFHSSLGGSSLEQFKRRWSQTKGRDVCQQVNGTDAPEPEDALAAEGDGEDFMIHE</sequence>
<evidence type="ECO:0000256" key="1">
    <source>
        <dbReference type="SAM" id="MobiDB-lite"/>
    </source>
</evidence>
<proteinExistence type="predicted"/>
<gene>
    <name evidence="2" type="ORF">ENR15_16480</name>
</gene>
<dbReference type="Pfam" id="PF09366">
    <property type="entry name" value="DUF1997"/>
    <property type="match status" value="1"/>
</dbReference>
<dbReference type="InterPro" id="IPR018971">
    <property type="entry name" value="DUF1997"/>
</dbReference>
<accession>A0A7C3VQP7</accession>
<comment type="caution">
    <text evidence="2">The sequence shown here is derived from an EMBL/GenBank/DDBJ whole genome shotgun (WGS) entry which is preliminary data.</text>
</comment>
<feature type="region of interest" description="Disordered" evidence="1">
    <location>
        <begin position="227"/>
        <end position="257"/>
    </location>
</feature>
<organism evidence="2">
    <name type="scientific">Planktothricoides sp. SpSt-374</name>
    <dbReference type="NCBI Taxonomy" id="2282167"/>
    <lineage>
        <taxon>Bacteria</taxon>
        <taxon>Bacillati</taxon>
        <taxon>Cyanobacteriota</taxon>
        <taxon>Cyanophyceae</taxon>
        <taxon>Oscillatoriophycideae</taxon>
        <taxon>Oscillatoriales</taxon>
        <taxon>Oscillatoriaceae</taxon>
        <taxon>Planktothricoides</taxon>
    </lineage>
</organism>
<feature type="compositionally biased region" description="Acidic residues" evidence="1">
    <location>
        <begin position="238"/>
        <end position="257"/>
    </location>
</feature>
<name>A0A7C3VQP7_9CYAN</name>
<protein>
    <submittedName>
        <fullName evidence="2">DUF1997 domain-containing protein</fullName>
    </submittedName>
</protein>
<evidence type="ECO:0000313" key="2">
    <source>
        <dbReference type="EMBL" id="HGG02190.1"/>
    </source>
</evidence>
<dbReference type="EMBL" id="DSPX01000168">
    <property type="protein sequence ID" value="HGG02190.1"/>
    <property type="molecule type" value="Genomic_DNA"/>
</dbReference>
<dbReference type="AlphaFoldDB" id="A0A7C3VQP7"/>
<feature type="compositionally biased region" description="Low complexity" evidence="1">
    <location>
        <begin position="9"/>
        <end position="25"/>
    </location>
</feature>
<reference evidence="2" key="1">
    <citation type="journal article" date="2020" name="mSystems">
        <title>Genome- and Community-Level Interaction Insights into Carbon Utilization and Element Cycling Functions of Hydrothermarchaeota in Hydrothermal Sediment.</title>
        <authorList>
            <person name="Zhou Z."/>
            <person name="Liu Y."/>
            <person name="Xu W."/>
            <person name="Pan J."/>
            <person name="Luo Z.H."/>
            <person name="Li M."/>
        </authorList>
    </citation>
    <scope>NUCLEOTIDE SEQUENCE [LARGE SCALE GENOMIC DNA]</scope>
    <source>
        <strain evidence="2">SpSt-374</strain>
    </source>
</reference>
<feature type="region of interest" description="Disordered" evidence="1">
    <location>
        <begin position="1"/>
        <end position="25"/>
    </location>
</feature>